<dbReference type="Proteomes" id="UP000356253">
    <property type="component" value="Unassembled WGS sequence"/>
</dbReference>
<gene>
    <name evidence="1" type="primary">barA_1</name>
    <name evidence="1" type="ORF">FVB9532_00941</name>
</gene>
<protein>
    <submittedName>
        <fullName evidence="1">Signal transduction histidine-protein kinase BarA</fullName>
        <ecNumber evidence="1">2.7.13.3</ecNumber>
    </submittedName>
</protein>
<organism evidence="1 2">
    <name type="scientific">Mesonia oceanica</name>
    <dbReference type="NCBI Taxonomy" id="2687242"/>
    <lineage>
        <taxon>Bacteria</taxon>
        <taxon>Pseudomonadati</taxon>
        <taxon>Bacteroidota</taxon>
        <taxon>Flavobacteriia</taxon>
        <taxon>Flavobacteriales</taxon>
        <taxon>Flavobacteriaceae</taxon>
        <taxon>Mesonia</taxon>
    </lineage>
</organism>
<comment type="caution">
    <text evidence="1">The sequence shown here is derived from an EMBL/GenBank/DDBJ whole genome shotgun (WGS) entry which is preliminary data.</text>
</comment>
<accession>A0AC61Y5A5</accession>
<sequence>MQSTSLSFYNFFKAVPHPILVINEQRNIEMPNNLLLKLFGYEEEELLGKHVLELFPVKQQNRFTLQLETFLNEYELNKNQEILLDGLKDKNRVVSKSGELFPVEIVFNALPSKAGLFVLISFTNISKRAQAEKNYKQVFQKLQIALSSSMIGIWEYDFATNEMKYDDNMRALYELAPEEEVDSFEENWKKRIHPEDATRVKDNFRKAIINQRNYQDSFRIIVPGGYVRYIKSRGKVIFYKSGKPIRILGTNIDITSEREYQVIQKENYERNKLFIEQAPTAIAMLDKNMCYLAASKKWMTDYKLTRNIIGKSHYKVFPEIPEEWKEIHQKCLKGGLDISDESMFEREDGSVQWISWEIKPWYINKNEIGGILMYTANLTSLKENYHEKLRLQNMLNEVNEVAGIGFWEINLESNEVYWSSTTKEIHEVEEDYMPLLEEGINFYVEEDRERISSSIEQTLHTGKTFEGEFQIITAKGNKRWVKSIGLLEQVEGKNKRLYGIFQDITNSKNYEKTLVKARQKAEAASKSKSEFLANMSHEIRTPLNGVIGFTDLLMKTSLTKNQMGYLKTVNNSANLLLDVINDILDFSKIEAGKLELNTSPVDIHELCKETIDILKHQVNKRKVEILLNISPNLEKNVYADEIRLKQIVTNLLNNAIKFTEEGEIELKVSIAKEQENDGNAKLRFSVRDTGKGIAKEQLSKIFNAFDQEDASITRKYGGTGLGLTISNQLLKLMESELKVTSELGKGSVFYFEVSFPIATEEAIDLLRTKKYTNVLVVDDNEQNREILREMLQQLKVNCREEANGVEAIQTLMNEKDFDLIISDYDMPFMNGVDFITYLRNNFEDKLKDIDIMLLHSIADDQIVGQAAKELNLEYVFEKPLSFKDLGKVIKPEMEPGEEEILDDIVMSSSPPTGLNVLVVEDNPVNTLLIKEILTKLLPTAHLTCAVNGKEAVALCENSSFDLLFMDVQMPVMSGLEATEKIRQLEAYQDTPIIALTARILQKERDECLESGMNSVLIKPLKYQAIKKVIGEFNYE</sequence>
<dbReference type="EMBL" id="CABVMM010000003">
    <property type="protein sequence ID" value="VVU99685.1"/>
    <property type="molecule type" value="Genomic_DNA"/>
</dbReference>
<keyword evidence="1" id="KW-0808">Transferase</keyword>
<keyword evidence="2" id="KW-1185">Reference proteome</keyword>
<reference evidence="1" key="1">
    <citation type="submission" date="2019-09" db="EMBL/GenBank/DDBJ databases">
        <authorList>
            <person name="Rodrigo-Torres L."/>
            <person name="Arahal R. D."/>
            <person name="Lucena T."/>
        </authorList>
    </citation>
    <scope>NUCLEOTIDE SEQUENCE</scope>
    <source>
        <strain evidence="1">ISS653</strain>
    </source>
</reference>
<dbReference type="EC" id="2.7.13.3" evidence="1"/>
<keyword evidence="1" id="KW-0418">Kinase</keyword>
<evidence type="ECO:0000313" key="2">
    <source>
        <dbReference type="Proteomes" id="UP000356253"/>
    </source>
</evidence>
<evidence type="ECO:0000313" key="1">
    <source>
        <dbReference type="EMBL" id="VVU99685.1"/>
    </source>
</evidence>
<proteinExistence type="predicted"/>
<name>A0AC61Y5A5_9FLAO</name>